<proteinExistence type="predicted"/>
<protein>
    <submittedName>
        <fullName evidence="2">Uncharacterized protein</fullName>
    </submittedName>
</protein>
<gene>
    <name evidence="2" type="ORF">NQ318_020287</name>
</gene>
<feature type="region of interest" description="Disordered" evidence="1">
    <location>
        <begin position="23"/>
        <end position="48"/>
    </location>
</feature>
<sequence>MLCKLSNETDNIAPDLATLRRRELEGRNALTKRRKKRRGTPEPGAPSMTYITLSTRAATNICPMSSGGFTSGPFLQQTPQ</sequence>
<dbReference type="EMBL" id="JAPWTK010000007">
    <property type="protein sequence ID" value="KAJ8960983.1"/>
    <property type="molecule type" value="Genomic_DNA"/>
</dbReference>
<keyword evidence="3" id="KW-1185">Reference proteome</keyword>
<organism evidence="2 3">
    <name type="scientific">Aromia moschata</name>
    <dbReference type="NCBI Taxonomy" id="1265417"/>
    <lineage>
        <taxon>Eukaryota</taxon>
        <taxon>Metazoa</taxon>
        <taxon>Ecdysozoa</taxon>
        <taxon>Arthropoda</taxon>
        <taxon>Hexapoda</taxon>
        <taxon>Insecta</taxon>
        <taxon>Pterygota</taxon>
        <taxon>Neoptera</taxon>
        <taxon>Endopterygota</taxon>
        <taxon>Coleoptera</taxon>
        <taxon>Polyphaga</taxon>
        <taxon>Cucujiformia</taxon>
        <taxon>Chrysomeloidea</taxon>
        <taxon>Cerambycidae</taxon>
        <taxon>Cerambycinae</taxon>
        <taxon>Callichromatini</taxon>
        <taxon>Aromia</taxon>
    </lineage>
</organism>
<evidence type="ECO:0000313" key="3">
    <source>
        <dbReference type="Proteomes" id="UP001162162"/>
    </source>
</evidence>
<dbReference type="Proteomes" id="UP001162162">
    <property type="component" value="Unassembled WGS sequence"/>
</dbReference>
<comment type="caution">
    <text evidence="2">The sequence shown here is derived from an EMBL/GenBank/DDBJ whole genome shotgun (WGS) entry which is preliminary data.</text>
</comment>
<evidence type="ECO:0000313" key="2">
    <source>
        <dbReference type="EMBL" id="KAJ8960983.1"/>
    </source>
</evidence>
<accession>A0AAV8ZB17</accession>
<evidence type="ECO:0000256" key="1">
    <source>
        <dbReference type="SAM" id="MobiDB-lite"/>
    </source>
</evidence>
<reference evidence="2" key="1">
    <citation type="journal article" date="2023" name="Insect Mol. Biol.">
        <title>Genome sequencing provides insights into the evolution of gene families encoding plant cell wall-degrading enzymes in longhorned beetles.</title>
        <authorList>
            <person name="Shin N.R."/>
            <person name="Okamura Y."/>
            <person name="Kirsch R."/>
            <person name="Pauchet Y."/>
        </authorList>
    </citation>
    <scope>NUCLEOTIDE SEQUENCE</scope>
    <source>
        <strain evidence="2">AMC_N1</strain>
    </source>
</reference>
<dbReference type="AlphaFoldDB" id="A0AAV8ZB17"/>
<name>A0AAV8ZB17_9CUCU</name>